<dbReference type="Gene3D" id="3.90.25.10">
    <property type="entry name" value="UDP-galactose 4-epimerase, domain 1"/>
    <property type="match status" value="1"/>
</dbReference>
<keyword evidence="2" id="KW-0119">Carbohydrate metabolism</keyword>
<evidence type="ECO:0000313" key="5">
    <source>
        <dbReference type="Proteomes" id="UP000887222"/>
    </source>
</evidence>
<protein>
    <recommendedName>
        <fullName evidence="3">NAD-dependent epimerase/dehydratase domain-containing protein</fullName>
    </recommendedName>
</protein>
<accession>A0ABQ4PZ96</accession>
<dbReference type="Pfam" id="PF01370">
    <property type="entry name" value="Epimerase"/>
    <property type="match status" value="1"/>
</dbReference>
<dbReference type="InterPro" id="IPR001509">
    <property type="entry name" value="Epimerase_deHydtase"/>
</dbReference>
<dbReference type="Proteomes" id="UP000887222">
    <property type="component" value="Unassembled WGS sequence"/>
</dbReference>
<dbReference type="SUPFAM" id="SSF51735">
    <property type="entry name" value="NAD(P)-binding Rossmann-fold domains"/>
    <property type="match status" value="1"/>
</dbReference>
<dbReference type="RefSeq" id="WP_220806382.1">
    <property type="nucleotide sequence ID" value="NZ_BPMK01000001.1"/>
</dbReference>
<organism evidence="4 5">
    <name type="scientific">Noviherbaspirillum aridicola</name>
    <dbReference type="NCBI Taxonomy" id="2849687"/>
    <lineage>
        <taxon>Bacteria</taxon>
        <taxon>Pseudomonadati</taxon>
        <taxon>Pseudomonadota</taxon>
        <taxon>Betaproteobacteria</taxon>
        <taxon>Burkholderiales</taxon>
        <taxon>Oxalobacteraceae</taxon>
        <taxon>Noviherbaspirillum</taxon>
    </lineage>
</organism>
<dbReference type="InterPro" id="IPR036291">
    <property type="entry name" value="NAD(P)-bd_dom_sf"/>
</dbReference>
<dbReference type="Gene3D" id="3.40.50.720">
    <property type="entry name" value="NAD(P)-binding Rossmann-like Domain"/>
    <property type="match status" value="1"/>
</dbReference>
<evidence type="ECO:0000313" key="4">
    <source>
        <dbReference type="EMBL" id="GIZ50202.1"/>
    </source>
</evidence>
<keyword evidence="1" id="KW-0521">NADP</keyword>
<comment type="caution">
    <text evidence="4">The sequence shown here is derived from an EMBL/GenBank/DDBJ whole genome shotgun (WGS) entry which is preliminary data.</text>
</comment>
<evidence type="ECO:0000256" key="2">
    <source>
        <dbReference type="ARBA" id="ARBA00023277"/>
    </source>
</evidence>
<evidence type="ECO:0000259" key="3">
    <source>
        <dbReference type="Pfam" id="PF01370"/>
    </source>
</evidence>
<feature type="domain" description="NAD-dependent epimerase/dehydratase" evidence="3">
    <location>
        <begin position="3"/>
        <end position="224"/>
    </location>
</feature>
<dbReference type="PANTHER" id="PTHR43103">
    <property type="entry name" value="NUCLEOSIDE-DIPHOSPHATE-SUGAR EPIMERASE"/>
    <property type="match status" value="1"/>
</dbReference>
<name>A0ABQ4PZ96_9BURK</name>
<gene>
    <name evidence="4" type="ORF">NCCP691_02160</name>
</gene>
<dbReference type="EMBL" id="BPMK01000001">
    <property type="protein sequence ID" value="GIZ50202.1"/>
    <property type="molecule type" value="Genomic_DNA"/>
</dbReference>
<keyword evidence="5" id="KW-1185">Reference proteome</keyword>
<dbReference type="PANTHER" id="PTHR43103:SF3">
    <property type="entry name" value="ADP-L-GLYCERO-D-MANNO-HEPTOSE-6-EPIMERASE"/>
    <property type="match status" value="1"/>
</dbReference>
<proteinExistence type="predicted"/>
<evidence type="ECO:0000256" key="1">
    <source>
        <dbReference type="ARBA" id="ARBA00022857"/>
    </source>
</evidence>
<sequence length="310" mass="32817">MRVLVLGAAGFIGSHLAAALQAQGGIDELVLADRRPAAASGRAIVACGDIRDEDFLARLFAGGYDRIYHLAASLTLDAESDFSAGMAVNLHALMRLLEHCRLQDRPPQLLFASSISTFGGPLPDIVGDDVAQTPQTSYGTHKAIAELLISDYSRRGFLDGRVLRLPVVLTHPGPATGSVSDRIAALIRDPLGGRDAVCPLAPDTRFPVASVQAVVAAMLALQRAPASAFGASRALNLPSLSVTPREIEAALRAAGALGKLSWQADAHLQAIIDGWPRGFDSRRARALGLHADASADELVARHLETLHERR</sequence>
<reference evidence="4 5" key="1">
    <citation type="journal article" date="2022" name="Int. J. Syst. Evol. Microbiol.">
        <title>Noviherbaspirillum aridicola sp. nov., isolated from an arid soil in Pakistan.</title>
        <authorList>
            <person name="Khan I.U."/>
            <person name="Saqib M."/>
            <person name="Amin A."/>
            <person name="Hussain F."/>
            <person name="Li L."/>
            <person name="Liu Y.H."/>
            <person name="Fang B.Z."/>
            <person name="Ahmed I."/>
            <person name="Li W.J."/>
        </authorList>
    </citation>
    <scope>NUCLEOTIDE SEQUENCE [LARGE SCALE GENOMIC DNA]</scope>
    <source>
        <strain evidence="4 5">NCCP-691</strain>
    </source>
</reference>